<protein>
    <submittedName>
        <fullName evidence="3">Phospholipid/cholesterol/gamma-HCH transport system substrate-binding protein</fullName>
    </submittedName>
</protein>
<dbReference type="EMBL" id="JACJID010000004">
    <property type="protein sequence ID" value="MBA8927990.1"/>
    <property type="molecule type" value="Genomic_DNA"/>
</dbReference>
<dbReference type="Proteomes" id="UP000517916">
    <property type="component" value="Unassembled WGS sequence"/>
</dbReference>
<evidence type="ECO:0000259" key="2">
    <source>
        <dbReference type="Pfam" id="PF11887"/>
    </source>
</evidence>
<sequence length="337" mass="35629">MRRRDARRETVIGLVTVLTLGLGVLAAFNAEDLPIIGGGTTYSAYFSESAGLVTGNEVRVAGVKVGEVRRVSLARNQVLVDFRVRDTWIGDHSTASIQIKTVLGDKYLALAPEGTAAQDPRQPITKDRTLSPFDVTDAIDQLASTVGAIDPDKLATSFQVVADSLRNAPGPLKQALSGLTGLSRTIASRDQQLTGLLSGTNQLTSTVASRDDQIGKLLADGNLLLGEVRNRKQAISSLLTGTQNLAAQLSGLVADNQEQLKPALNQLDQLTGVLARNQDNLSRALASLAPFVRVFNNTIGTGRWFDGYICGLLPPAQTTAGLEFNPGGCTTPLVGGK</sequence>
<evidence type="ECO:0000313" key="3">
    <source>
        <dbReference type="EMBL" id="MBA8927990.1"/>
    </source>
</evidence>
<dbReference type="PANTHER" id="PTHR33371:SF18">
    <property type="entry name" value="MCE-FAMILY PROTEIN MCE3C"/>
    <property type="match status" value="1"/>
</dbReference>
<dbReference type="Pfam" id="PF11887">
    <property type="entry name" value="Mce4_CUP1"/>
    <property type="match status" value="1"/>
</dbReference>
<keyword evidence="4" id="KW-1185">Reference proteome</keyword>
<name>A0ABR6BMQ7_9PSEU</name>
<dbReference type="InterPro" id="IPR052336">
    <property type="entry name" value="MlaD_Phospholipid_Transporter"/>
</dbReference>
<comment type="caution">
    <text evidence="3">The sequence shown here is derived from an EMBL/GenBank/DDBJ whole genome shotgun (WGS) entry which is preliminary data.</text>
</comment>
<evidence type="ECO:0000313" key="4">
    <source>
        <dbReference type="Proteomes" id="UP000517916"/>
    </source>
</evidence>
<dbReference type="InterPro" id="IPR005693">
    <property type="entry name" value="Mce"/>
</dbReference>
<gene>
    <name evidence="3" type="ORF">BC739_005207</name>
</gene>
<reference evidence="3 4" key="1">
    <citation type="submission" date="2020-08" db="EMBL/GenBank/DDBJ databases">
        <title>Genomic Encyclopedia of Archaeal and Bacterial Type Strains, Phase II (KMG-II): from individual species to whole genera.</title>
        <authorList>
            <person name="Goeker M."/>
        </authorList>
    </citation>
    <scope>NUCLEOTIDE SEQUENCE [LARGE SCALE GENOMIC DNA]</scope>
    <source>
        <strain evidence="3 4">DSM 43850</strain>
    </source>
</reference>
<feature type="domain" description="Mammalian cell entry C-terminal" evidence="2">
    <location>
        <begin position="121"/>
        <end position="302"/>
    </location>
</feature>
<dbReference type="RefSeq" id="WP_148309493.1">
    <property type="nucleotide sequence ID" value="NZ_BAAABQ010000030.1"/>
</dbReference>
<accession>A0ABR6BMQ7</accession>
<dbReference type="InterPro" id="IPR003399">
    <property type="entry name" value="Mce/MlaD"/>
</dbReference>
<dbReference type="PANTHER" id="PTHR33371">
    <property type="entry name" value="INTERMEMBRANE PHOSPHOLIPID TRANSPORT SYSTEM BINDING PROTEIN MLAD-RELATED"/>
    <property type="match status" value="1"/>
</dbReference>
<dbReference type="NCBIfam" id="TIGR00996">
    <property type="entry name" value="Mtu_fam_mce"/>
    <property type="match status" value="1"/>
</dbReference>
<dbReference type="PRINTS" id="PR01782">
    <property type="entry name" value="MCEVIRFACTOR"/>
</dbReference>
<dbReference type="InterPro" id="IPR024516">
    <property type="entry name" value="Mce_C"/>
</dbReference>
<dbReference type="Pfam" id="PF02470">
    <property type="entry name" value="MlaD"/>
    <property type="match status" value="1"/>
</dbReference>
<organism evidence="3 4">
    <name type="scientific">Kutzneria viridogrisea</name>
    <dbReference type="NCBI Taxonomy" id="47990"/>
    <lineage>
        <taxon>Bacteria</taxon>
        <taxon>Bacillati</taxon>
        <taxon>Actinomycetota</taxon>
        <taxon>Actinomycetes</taxon>
        <taxon>Pseudonocardiales</taxon>
        <taxon>Pseudonocardiaceae</taxon>
        <taxon>Kutzneria</taxon>
    </lineage>
</organism>
<feature type="domain" description="Mce/MlaD" evidence="1">
    <location>
        <begin position="39"/>
        <end position="112"/>
    </location>
</feature>
<evidence type="ECO:0000259" key="1">
    <source>
        <dbReference type="Pfam" id="PF02470"/>
    </source>
</evidence>
<proteinExistence type="predicted"/>